<sequence length="737" mass="81367">MFRRIVTGLLLLAAVAGAAYALGFAGPLVGKPELRQAGSPPAINPASIQRIDYNPDSYRRMAEDGRLELLVNDAGHIRVRDKQGDFVWRSDPDTRLEPDLKGLWKSNADSPFIVDYVDAAKQSTGVLINTANGSDAKTRTTIAPVEGGAELMFDLQTLGIRFKTVVRLKNGYLEVSVPSDQIAESAGKQVVSIWPFPFFGAVQKQAIQRDGYMLVPLQMGALVPMKAEHQLQSRVSAKIYGSDDAIPGQPGTYTIFPAFGMKRDDHSYLAVIEEGEATSTVHATPAGLYTSFHWIAPQFVYRNEYFRQTSKLGAGYKTVEKTRSTENRRIRYYFQNGSKADYAGMAADYRSYLMETQGMKKIAPDANGLPLFVTLYGGAEENGLFSPNFVPVTTFEQGIDILKGLHASGIGPIHVLYNGWAKGGDRSVMPDVPPAEKGLGGDEGLRAFAREARKQGDRVYLQADFTRSRLNGSFVPSRDVMRDINNKARYDERLGENEYVNPASVALRLFEEHVGSYEALGIDGMYFEGLGSLYSDYRSSPPATRADAAESYRKLLRLAKERLGFTGAAEGNSYLIGQLDFVQRMPIGVSYDLVATKAVPFLPIAVHGLVDYSGEWGNLRETGTTDYLRSIEFGAVPHYLLTYEDPALLRHTPGDFIYSSQYDVWKQQIASEYKRWNEALGPVRGLFISGHRELADGVFETRYENGTAIVVNYNDTAYSAGAITVKPREFAVVGKEG</sequence>
<accession>A0ABV4UZN0</accession>
<proteinExistence type="predicted"/>
<feature type="signal peptide" evidence="1">
    <location>
        <begin position="1"/>
        <end position="21"/>
    </location>
</feature>
<dbReference type="Proteomes" id="UP001575622">
    <property type="component" value="Unassembled WGS sequence"/>
</dbReference>
<dbReference type="Pfam" id="PF18952">
    <property type="entry name" value="DUF5696"/>
    <property type="match status" value="1"/>
</dbReference>
<feature type="chain" id="PRO_5045886940" evidence="1">
    <location>
        <begin position="22"/>
        <end position="737"/>
    </location>
</feature>
<evidence type="ECO:0000256" key="1">
    <source>
        <dbReference type="SAM" id="SignalP"/>
    </source>
</evidence>
<organism evidence="2 3">
    <name type="scientific">Paenibacillus oleatilyticus</name>
    <dbReference type="NCBI Taxonomy" id="2594886"/>
    <lineage>
        <taxon>Bacteria</taxon>
        <taxon>Bacillati</taxon>
        <taxon>Bacillota</taxon>
        <taxon>Bacilli</taxon>
        <taxon>Bacillales</taxon>
        <taxon>Paenibacillaceae</taxon>
        <taxon>Paenibacillus</taxon>
    </lineage>
</organism>
<keyword evidence="3" id="KW-1185">Reference proteome</keyword>
<name>A0ABV4UZN0_9BACL</name>
<dbReference type="InterPro" id="IPR043751">
    <property type="entry name" value="DUF5696"/>
</dbReference>
<evidence type="ECO:0000313" key="2">
    <source>
        <dbReference type="EMBL" id="MFB0843277.1"/>
    </source>
</evidence>
<evidence type="ECO:0000313" key="3">
    <source>
        <dbReference type="Proteomes" id="UP001575622"/>
    </source>
</evidence>
<protein>
    <submittedName>
        <fullName evidence="2">DUF5696 domain-containing protein</fullName>
    </submittedName>
</protein>
<comment type="caution">
    <text evidence="2">The sequence shown here is derived from an EMBL/GenBank/DDBJ whole genome shotgun (WGS) entry which is preliminary data.</text>
</comment>
<gene>
    <name evidence="2" type="ORF">ACEU3E_13950</name>
</gene>
<reference evidence="2 3" key="1">
    <citation type="submission" date="2024-09" db="EMBL/GenBank/DDBJ databases">
        <authorList>
            <person name="Makale K.P.P."/>
            <person name="Makhzoum A."/>
            <person name="Rantong G."/>
            <person name="Rahube T.O."/>
        </authorList>
    </citation>
    <scope>NUCLEOTIDE SEQUENCE [LARGE SCALE GENOMIC DNA]</scope>
    <source>
        <strain evidence="2 3">KM_D13</strain>
    </source>
</reference>
<keyword evidence="1" id="KW-0732">Signal</keyword>
<dbReference type="RefSeq" id="WP_373951875.1">
    <property type="nucleotide sequence ID" value="NZ_JBHDLN010000006.1"/>
</dbReference>
<dbReference type="EMBL" id="JBHDLN010000006">
    <property type="protein sequence ID" value="MFB0843277.1"/>
    <property type="molecule type" value="Genomic_DNA"/>
</dbReference>